<dbReference type="InterPro" id="IPR006860">
    <property type="entry name" value="FecR"/>
</dbReference>
<protein>
    <submittedName>
        <fullName evidence="3">DUF4880 domain-containing protein</fullName>
    </submittedName>
</protein>
<comment type="caution">
    <text evidence="3">The sequence shown here is derived from an EMBL/GenBank/DDBJ whole genome shotgun (WGS) entry which is preliminary data.</text>
</comment>
<dbReference type="PANTHER" id="PTHR30273">
    <property type="entry name" value="PERIPLASMIC SIGNAL SENSOR AND SIGMA FACTOR ACTIVATOR FECR-RELATED"/>
    <property type="match status" value="1"/>
</dbReference>
<dbReference type="Pfam" id="PF16220">
    <property type="entry name" value="DUF4880"/>
    <property type="match status" value="1"/>
</dbReference>
<dbReference type="InterPro" id="IPR012373">
    <property type="entry name" value="Ferrdict_sens_TM"/>
</dbReference>
<dbReference type="InterPro" id="IPR032623">
    <property type="entry name" value="FecR_N"/>
</dbReference>
<keyword evidence="4" id="KW-1185">Reference proteome</keyword>
<dbReference type="Proteomes" id="UP001629214">
    <property type="component" value="Unassembled WGS sequence"/>
</dbReference>
<dbReference type="RefSeq" id="WP_408167705.1">
    <property type="nucleotide sequence ID" value="NZ_JAQQFR010000005.1"/>
</dbReference>
<evidence type="ECO:0000313" key="3">
    <source>
        <dbReference type="EMBL" id="MFL9878706.1"/>
    </source>
</evidence>
<dbReference type="PANTHER" id="PTHR30273:SF2">
    <property type="entry name" value="PROTEIN FECR"/>
    <property type="match status" value="1"/>
</dbReference>
<dbReference type="Pfam" id="PF04773">
    <property type="entry name" value="FecR"/>
    <property type="match status" value="1"/>
</dbReference>
<sequence>MASPLQSSLSERNGPPDRSIARQAAQWLVKLHDEHVSAADIAACARWRAAHPEHERAWQRAEAIGGKLAGLPGSVALQSLGRSNRVERRAVLKTILLLMSVPVGYASYRTLPWQQWSADLRTAAGERRTVTLADGSKLILNTSTAVDVRFDSEQRLLHLHAGEIFIETARDPLSKELQAGTNRPFIVRTAQGNVRALGTRFVVSAADTHPQLAPSTNVTVLEHAVEIRPAVAVERTRIIEAGQQIRFTGTTIDAPQPADRYATAWVDGRLIVNAMRLDDFLAQLGRYRNGLLRCDPDVAALRITGAFQLDNTDGILNALPDTLPVAVLFRSRYWVTVIPSPFSS</sequence>
<evidence type="ECO:0000259" key="1">
    <source>
        <dbReference type="Pfam" id="PF04773"/>
    </source>
</evidence>
<evidence type="ECO:0000259" key="2">
    <source>
        <dbReference type="Pfam" id="PF16220"/>
    </source>
</evidence>
<proteinExistence type="predicted"/>
<reference evidence="3 4" key="1">
    <citation type="journal article" date="2024" name="Chem. Sci.">
        <title>Discovery of megapolipeptins by genome mining of a Burkholderiales bacteria collection.</title>
        <authorList>
            <person name="Paulo B.S."/>
            <person name="Recchia M.J.J."/>
            <person name="Lee S."/>
            <person name="Fergusson C.H."/>
            <person name="Romanowski S.B."/>
            <person name="Hernandez A."/>
            <person name="Krull N."/>
            <person name="Liu D.Y."/>
            <person name="Cavanagh H."/>
            <person name="Bos A."/>
            <person name="Gray C.A."/>
            <person name="Murphy B.T."/>
            <person name="Linington R.G."/>
            <person name="Eustaquio A.S."/>
        </authorList>
    </citation>
    <scope>NUCLEOTIDE SEQUENCE [LARGE SCALE GENOMIC DNA]</scope>
    <source>
        <strain evidence="3 4">RL21-008-BIB-B</strain>
    </source>
</reference>
<feature type="domain" description="FecR protein" evidence="1">
    <location>
        <begin position="119"/>
        <end position="225"/>
    </location>
</feature>
<dbReference type="EMBL" id="JAQQFR010000005">
    <property type="protein sequence ID" value="MFL9878706.1"/>
    <property type="molecule type" value="Genomic_DNA"/>
</dbReference>
<accession>A0ABW8Z6Z2</accession>
<feature type="domain" description="FecR N-terminal" evidence="2">
    <location>
        <begin position="22"/>
        <end position="63"/>
    </location>
</feature>
<dbReference type="PIRSF" id="PIRSF018266">
    <property type="entry name" value="FecR"/>
    <property type="match status" value="1"/>
</dbReference>
<evidence type="ECO:0000313" key="4">
    <source>
        <dbReference type="Proteomes" id="UP001629214"/>
    </source>
</evidence>
<dbReference type="Gene3D" id="2.60.120.1440">
    <property type="match status" value="1"/>
</dbReference>
<gene>
    <name evidence="3" type="ORF">PQR63_09950</name>
</gene>
<name>A0ABW8Z6Z2_9BURK</name>
<organism evidence="3 4">
    <name type="scientific">Herbaspirillum rhizosphaerae</name>
    <dbReference type="NCBI Taxonomy" id="346179"/>
    <lineage>
        <taxon>Bacteria</taxon>
        <taxon>Pseudomonadati</taxon>
        <taxon>Pseudomonadota</taxon>
        <taxon>Betaproteobacteria</taxon>
        <taxon>Burkholderiales</taxon>
        <taxon>Oxalobacteraceae</taxon>
        <taxon>Herbaspirillum</taxon>
    </lineage>
</organism>